<accession>A0AAF0ILM9</accession>
<comment type="cofactor">
    <cofactor evidence="1 8">
        <name>FAD</name>
        <dbReference type="ChEBI" id="CHEBI:57692"/>
    </cofactor>
</comment>
<dbReference type="EMBL" id="CP120631">
    <property type="protein sequence ID" value="WEW61903.1"/>
    <property type="molecule type" value="Genomic_DNA"/>
</dbReference>
<name>A0AAF0ILM9_9EURO</name>
<dbReference type="SUPFAM" id="SSF63380">
    <property type="entry name" value="Riboflavin synthase domain-like"/>
    <property type="match status" value="1"/>
</dbReference>
<sequence>MVVRPSPLRSFESATRLTFWKHSPRLQTNQSRRNAATSNPNSPSARKKSSWLQVTIVTIVAGGIGAYIRYRERDLSPTLNPLTFTKYELISKTPISSTCSIFTLRPVRQGNNYEVYQEAWSKGLWSVQFKQPQLQVGRDYTPLPPIREDELSIDEAIKDGDNLQFLIRREPGGEVSGYLHALQPGAILELRGPQVEYELLEDVHEILFVAGGTGIAPALQAAYTIFYDRQPRDTRVHVLWANRRREDCRGGRSDFAATTPGNRWPRFFTSPAGQTQDQRPSDEPQNFTVSQLEELKVQSGGRFSVDYFVDEEGTLIEKESILRFTNQSGKGLADGHLNRKLILISGPDGFISYLAGPKMWRDGAEAQGPLQGLLKQLDLKDWAVWKL</sequence>
<keyword evidence="5 8" id="KW-0274">FAD</keyword>
<feature type="region of interest" description="Disordered" evidence="9">
    <location>
        <begin position="26"/>
        <end position="47"/>
    </location>
</feature>
<feature type="binding site" evidence="8">
    <location>
        <position position="175"/>
    </location>
    <ligand>
        <name>FAD</name>
        <dbReference type="ChEBI" id="CHEBI:57692"/>
    </ligand>
</feature>
<reference evidence="11" key="1">
    <citation type="submission" date="2023-03" db="EMBL/GenBank/DDBJ databases">
        <title>Emydomyces testavorans Genome Sequence.</title>
        <authorList>
            <person name="Hoyer L."/>
        </authorList>
    </citation>
    <scope>NUCLEOTIDE SEQUENCE</scope>
    <source>
        <strain evidence="11">16-2883</strain>
    </source>
</reference>
<comment type="similarity">
    <text evidence="3">Belongs to the flavoprotein pyridine nucleotide cytochrome reductase family.</text>
</comment>
<proteinExistence type="inferred from homology"/>
<evidence type="ECO:0000313" key="12">
    <source>
        <dbReference type="Proteomes" id="UP001219355"/>
    </source>
</evidence>
<dbReference type="Proteomes" id="UP001219355">
    <property type="component" value="Chromosome 5"/>
</dbReference>
<keyword evidence="7" id="KW-0472">Membrane</keyword>
<evidence type="ECO:0000256" key="1">
    <source>
        <dbReference type="ARBA" id="ARBA00001974"/>
    </source>
</evidence>
<dbReference type="SUPFAM" id="SSF52343">
    <property type="entry name" value="Ferredoxin reductase-like, C-terminal NADP-linked domain"/>
    <property type="match status" value="1"/>
</dbReference>
<evidence type="ECO:0000256" key="5">
    <source>
        <dbReference type="ARBA" id="ARBA00022827"/>
    </source>
</evidence>
<keyword evidence="12" id="KW-1185">Reference proteome</keyword>
<comment type="subcellular location">
    <subcellularLocation>
        <location evidence="2">Membrane</location>
    </subcellularLocation>
</comment>
<dbReference type="InterPro" id="IPR039261">
    <property type="entry name" value="FNR_nucleotide-bd"/>
</dbReference>
<evidence type="ECO:0000256" key="8">
    <source>
        <dbReference type="PIRSR" id="PIRSR601834-1"/>
    </source>
</evidence>
<evidence type="ECO:0000259" key="10">
    <source>
        <dbReference type="PROSITE" id="PS51384"/>
    </source>
</evidence>
<dbReference type="GO" id="GO:0016020">
    <property type="term" value="C:membrane"/>
    <property type="evidence" value="ECO:0007669"/>
    <property type="project" value="UniProtKB-SubCell"/>
</dbReference>
<evidence type="ECO:0000313" key="11">
    <source>
        <dbReference type="EMBL" id="WEW61903.1"/>
    </source>
</evidence>
<dbReference type="GO" id="GO:0016491">
    <property type="term" value="F:oxidoreductase activity"/>
    <property type="evidence" value="ECO:0007669"/>
    <property type="project" value="UniProtKB-KW"/>
</dbReference>
<dbReference type="Gene3D" id="3.40.50.80">
    <property type="entry name" value="Nucleotide-binding domain of ferredoxin-NADP reductase (FNR) module"/>
    <property type="match status" value="1"/>
</dbReference>
<feature type="binding site" evidence="8">
    <location>
        <position position="166"/>
    </location>
    <ligand>
        <name>FAD</name>
        <dbReference type="ChEBI" id="CHEBI:57692"/>
    </ligand>
</feature>
<protein>
    <submittedName>
        <fullName evidence="11">Mitochondrial peripheral inner membrane protein</fullName>
    </submittedName>
</protein>
<feature type="binding site" evidence="8">
    <location>
        <position position="176"/>
    </location>
    <ligand>
        <name>FAD</name>
        <dbReference type="ChEBI" id="CHEBI:57692"/>
    </ligand>
</feature>
<keyword evidence="6" id="KW-0560">Oxidoreductase</keyword>
<dbReference type="Gene3D" id="2.40.30.10">
    <property type="entry name" value="Translation factors"/>
    <property type="match status" value="1"/>
</dbReference>
<dbReference type="PANTHER" id="PTHR19370">
    <property type="entry name" value="NADH-CYTOCHROME B5 REDUCTASE"/>
    <property type="match status" value="1"/>
</dbReference>
<dbReference type="PANTHER" id="PTHR19370:SF189">
    <property type="entry name" value="CYTOCHROME C MITOCHONDRIAL IMPORT FACTOR CYC2"/>
    <property type="match status" value="1"/>
</dbReference>
<feature type="region of interest" description="Disordered" evidence="9">
    <location>
        <begin position="250"/>
        <end position="286"/>
    </location>
</feature>
<dbReference type="InterPro" id="IPR001834">
    <property type="entry name" value="CBR-like"/>
</dbReference>
<feature type="compositionally biased region" description="Polar residues" evidence="9">
    <location>
        <begin position="271"/>
        <end position="286"/>
    </location>
</feature>
<evidence type="ECO:0000256" key="6">
    <source>
        <dbReference type="ARBA" id="ARBA00023002"/>
    </source>
</evidence>
<dbReference type="PRINTS" id="PR00406">
    <property type="entry name" value="CYTB5RDTASE"/>
</dbReference>
<dbReference type="GO" id="GO:0005739">
    <property type="term" value="C:mitochondrion"/>
    <property type="evidence" value="ECO:0007669"/>
    <property type="project" value="TreeGrafter"/>
</dbReference>
<evidence type="ECO:0000256" key="9">
    <source>
        <dbReference type="SAM" id="MobiDB-lite"/>
    </source>
</evidence>
<dbReference type="InterPro" id="IPR008333">
    <property type="entry name" value="Cbr1-like_FAD-bd_dom"/>
</dbReference>
<evidence type="ECO:0000256" key="3">
    <source>
        <dbReference type="ARBA" id="ARBA00006105"/>
    </source>
</evidence>
<feature type="binding site" evidence="8">
    <location>
        <position position="140"/>
    </location>
    <ligand>
        <name>FAD</name>
        <dbReference type="ChEBI" id="CHEBI:57692"/>
    </ligand>
</feature>
<dbReference type="Pfam" id="PF00175">
    <property type="entry name" value="NAD_binding_1"/>
    <property type="match status" value="1"/>
</dbReference>
<dbReference type="AlphaFoldDB" id="A0AAF0ILM9"/>
<gene>
    <name evidence="11" type="primary">CYC2</name>
    <name evidence="11" type="ORF">PRK78_007402</name>
</gene>
<feature type="binding site" evidence="8">
    <location>
        <position position="138"/>
    </location>
    <ligand>
        <name>FAD</name>
        <dbReference type="ChEBI" id="CHEBI:57692"/>
    </ligand>
</feature>
<dbReference type="CDD" id="cd06183">
    <property type="entry name" value="cyt_b5_reduct_like"/>
    <property type="match status" value="1"/>
</dbReference>
<evidence type="ECO:0000256" key="7">
    <source>
        <dbReference type="ARBA" id="ARBA00023136"/>
    </source>
</evidence>
<dbReference type="Pfam" id="PF00970">
    <property type="entry name" value="FAD_binding_6"/>
    <property type="match status" value="1"/>
</dbReference>
<evidence type="ECO:0000256" key="2">
    <source>
        <dbReference type="ARBA" id="ARBA00004370"/>
    </source>
</evidence>
<dbReference type="InterPro" id="IPR017927">
    <property type="entry name" value="FAD-bd_FR_type"/>
</dbReference>
<evidence type="ECO:0000256" key="4">
    <source>
        <dbReference type="ARBA" id="ARBA00022630"/>
    </source>
</evidence>
<dbReference type="PROSITE" id="PS51384">
    <property type="entry name" value="FAD_FR"/>
    <property type="match status" value="1"/>
</dbReference>
<dbReference type="InterPro" id="IPR017938">
    <property type="entry name" value="Riboflavin_synthase-like_b-brl"/>
</dbReference>
<keyword evidence="4 8" id="KW-0285">Flavoprotein</keyword>
<organism evidence="11 12">
    <name type="scientific">Emydomyces testavorans</name>
    <dbReference type="NCBI Taxonomy" id="2070801"/>
    <lineage>
        <taxon>Eukaryota</taxon>
        <taxon>Fungi</taxon>
        <taxon>Dikarya</taxon>
        <taxon>Ascomycota</taxon>
        <taxon>Pezizomycotina</taxon>
        <taxon>Eurotiomycetes</taxon>
        <taxon>Eurotiomycetidae</taxon>
        <taxon>Onygenales</taxon>
        <taxon>Nannizziopsiaceae</taxon>
        <taxon>Emydomyces</taxon>
    </lineage>
</organism>
<feature type="domain" description="FAD-binding FR-type" evidence="10">
    <location>
        <begin position="82"/>
        <end position="200"/>
    </location>
</feature>
<dbReference type="InterPro" id="IPR001433">
    <property type="entry name" value="OxRdtase_FAD/NAD-bd"/>
</dbReference>